<dbReference type="Gene3D" id="3.40.50.2300">
    <property type="match status" value="2"/>
</dbReference>
<evidence type="ECO:0000313" key="6">
    <source>
        <dbReference type="EMBL" id="KUG24879.1"/>
    </source>
</evidence>
<dbReference type="PANTHER" id="PTHR30146:SF148">
    <property type="entry name" value="HTH-TYPE TRANSCRIPTIONAL REPRESSOR PURR-RELATED"/>
    <property type="match status" value="1"/>
</dbReference>
<keyword evidence="1" id="KW-0678">Repressor</keyword>
<dbReference type="PROSITE" id="PS50932">
    <property type="entry name" value="HTH_LACI_2"/>
    <property type="match status" value="1"/>
</dbReference>
<keyword evidence="4" id="KW-0804">Transcription</keyword>
<gene>
    <name evidence="6" type="ORF">ASZ90_005306</name>
</gene>
<evidence type="ECO:0000259" key="5">
    <source>
        <dbReference type="PROSITE" id="PS50932"/>
    </source>
</evidence>
<dbReference type="InterPro" id="IPR001761">
    <property type="entry name" value="Peripla_BP/Lac1_sug-bd_dom"/>
</dbReference>
<evidence type="ECO:0000256" key="3">
    <source>
        <dbReference type="ARBA" id="ARBA00023125"/>
    </source>
</evidence>
<dbReference type="PANTHER" id="PTHR30146">
    <property type="entry name" value="LACI-RELATED TRANSCRIPTIONAL REPRESSOR"/>
    <property type="match status" value="1"/>
</dbReference>
<dbReference type="GO" id="GO:0000976">
    <property type="term" value="F:transcription cis-regulatory region binding"/>
    <property type="evidence" value="ECO:0007669"/>
    <property type="project" value="TreeGrafter"/>
</dbReference>
<name>A0A0W8FVF9_9ZZZZ</name>
<dbReference type="GO" id="GO:0003700">
    <property type="term" value="F:DNA-binding transcription factor activity"/>
    <property type="evidence" value="ECO:0007669"/>
    <property type="project" value="TreeGrafter"/>
</dbReference>
<dbReference type="Gene3D" id="1.10.260.40">
    <property type="entry name" value="lambda repressor-like DNA-binding domains"/>
    <property type="match status" value="1"/>
</dbReference>
<keyword evidence="2" id="KW-0805">Transcription regulation</keyword>
<dbReference type="SUPFAM" id="SSF53822">
    <property type="entry name" value="Periplasmic binding protein-like I"/>
    <property type="match status" value="1"/>
</dbReference>
<proteinExistence type="predicted"/>
<organism evidence="6">
    <name type="scientific">hydrocarbon metagenome</name>
    <dbReference type="NCBI Taxonomy" id="938273"/>
    <lineage>
        <taxon>unclassified sequences</taxon>
        <taxon>metagenomes</taxon>
        <taxon>ecological metagenomes</taxon>
    </lineage>
</organism>
<dbReference type="CDD" id="cd01392">
    <property type="entry name" value="HTH_LacI"/>
    <property type="match status" value="1"/>
</dbReference>
<dbReference type="AlphaFoldDB" id="A0A0W8FVF9"/>
<reference evidence="6" key="1">
    <citation type="journal article" date="2015" name="Proc. Natl. Acad. Sci. U.S.A.">
        <title>Networks of energetic and metabolic interactions define dynamics in microbial communities.</title>
        <authorList>
            <person name="Embree M."/>
            <person name="Liu J.K."/>
            <person name="Al-Bassam M.M."/>
            <person name="Zengler K."/>
        </authorList>
    </citation>
    <scope>NUCLEOTIDE SEQUENCE</scope>
</reference>
<dbReference type="CDD" id="cd06267">
    <property type="entry name" value="PBP1_LacI_sugar_binding-like"/>
    <property type="match status" value="1"/>
</dbReference>
<evidence type="ECO:0000256" key="4">
    <source>
        <dbReference type="ARBA" id="ARBA00023163"/>
    </source>
</evidence>
<evidence type="ECO:0000256" key="1">
    <source>
        <dbReference type="ARBA" id="ARBA00022491"/>
    </source>
</evidence>
<protein>
    <submittedName>
        <fullName evidence="6">Ribose operon repressor</fullName>
    </submittedName>
</protein>
<dbReference type="InterPro" id="IPR000843">
    <property type="entry name" value="HTH_LacI"/>
</dbReference>
<dbReference type="InterPro" id="IPR028082">
    <property type="entry name" value="Peripla_BP_I"/>
</dbReference>
<dbReference type="Pfam" id="PF00532">
    <property type="entry name" value="Peripla_BP_1"/>
    <property type="match status" value="1"/>
</dbReference>
<dbReference type="InterPro" id="IPR010982">
    <property type="entry name" value="Lambda_DNA-bd_dom_sf"/>
</dbReference>
<accession>A0A0W8FVF9</accession>
<dbReference type="Pfam" id="PF00356">
    <property type="entry name" value="LacI"/>
    <property type="match status" value="1"/>
</dbReference>
<sequence>MMKSEPNLKTVAKMANVSIATVSRAINYPEKVEPSTLTRINKVIKEINYRPNRVAQRLRIKGGHRKIFGLLVPDIQNPFYVDVIRGVEDYAYSRNYALLMCNFAQSKDKETMYLNIMKSESVDGMIVAPYDEFDKEVIDLLQKGFPIVCVDRGLGDYPDVDIILVDNEKGAYEAVSLMIKKGHKRIAYIGGLPSIPTSQQRKDGYLKALQKNNIPVDDSLIKFGDSKHESGKEIARKMLSLKNPPTAIFTGNNLITLGALESIHASGKKIPDEIAIIGFDDMPWSISLNPPLTAVRQPGYEIGKRAADMLYQRILDPERAYSKVMLNTVLIERNSC</sequence>
<dbReference type="EMBL" id="LNQE01000805">
    <property type="protein sequence ID" value="KUG24879.1"/>
    <property type="molecule type" value="Genomic_DNA"/>
</dbReference>
<dbReference type="SMART" id="SM00354">
    <property type="entry name" value="HTH_LACI"/>
    <property type="match status" value="1"/>
</dbReference>
<evidence type="ECO:0000256" key="2">
    <source>
        <dbReference type="ARBA" id="ARBA00023015"/>
    </source>
</evidence>
<dbReference type="SUPFAM" id="SSF47413">
    <property type="entry name" value="lambda repressor-like DNA-binding domains"/>
    <property type="match status" value="1"/>
</dbReference>
<comment type="caution">
    <text evidence="6">The sequence shown here is derived from an EMBL/GenBank/DDBJ whole genome shotgun (WGS) entry which is preliminary data.</text>
</comment>
<feature type="domain" description="HTH lacI-type" evidence="5">
    <location>
        <begin position="6"/>
        <end position="60"/>
    </location>
</feature>
<keyword evidence="3" id="KW-0238">DNA-binding</keyword>